<evidence type="ECO:0000256" key="1">
    <source>
        <dbReference type="ARBA" id="ARBA00006464"/>
    </source>
</evidence>
<proteinExistence type="inferred from homology"/>
<dbReference type="RefSeq" id="WP_051527469.1">
    <property type="nucleotide sequence ID" value="NZ_JAUESS010000003.1"/>
</dbReference>
<comment type="caution">
    <text evidence="4">The sequence shown here is derived from an EMBL/GenBank/DDBJ whole genome shotgun (WGS) entry which is preliminary data.</text>
</comment>
<feature type="domain" description="Bacterial sugar transferase" evidence="3">
    <location>
        <begin position="23"/>
        <end position="195"/>
    </location>
</feature>
<comment type="similarity">
    <text evidence="1">Belongs to the bacterial sugar transferase family.</text>
</comment>
<evidence type="ECO:0000259" key="3">
    <source>
        <dbReference type="Pfam" id="PF02397"/>
    </source>
</evidence>
<dbReference type="EC" id="2.7.8.-" evidence="4"/>
<keyword evidence="4" id="KW-0808">Transferase</keyword>
<reference evidence="4 5" key="1">
    <citation type="submission" date="2024-09" db="EMBL/GenBank/DDBJ databases">
        <authorList>
            <person name="Sun Q."/>
            <person name="Mori K."/>
        </authorList>
    </citation>
    <scope>NUCLEOTIDE SEQUENCE [LARGE SCALE GENOMIC DNA]</scope>
    <source>
        <strain evidence="4 5">ATCC 51285</strain>
    </source>
</reference>
<organism evidence="4 5">
    <name type="scientific">Balneatrix alpica</name>
    <dbReference type="NCBI Taxonomy" id="75684"/>
    <lineage>
        <taxon>Bacteria</taxon>
        <taxon>Pseudomonadati</taxon>
        <taxon>Pseudomonadota</taxon>
        <taxon>Gammaproteobacteria</taxon>
        <taxon>Oceanospirillales</taxon>
        <taxon>Balneatrichaceae</taxon>
        <taxon>Balneatrix</taxon>
    </lineage>
</organism>
<dbReference type="Proteomes" id="UP001589628">
    <property type="component" value="Unassembled WGS sequence"/>
</dbReference>
<gene>
    <name evidence="4" type="ORF">ACFFLH_08385</name>
</gene>
<evidence type="ECO:0000256" key="2">
    <source>
        <dbReference type="SAM" id="Phobius"/>
    </source>
</evidence>
<keyword evidence="2" id="KW-0472">Membrane</keyword>
<name>A0ABV5ZE81_9GAMM</name>
<protein>
    <submittedName>
        <fullName evidence="4">Sugar transferase</fullName>
        <ecNumber evidence="4">2.7.8.-</ecNumber>
    </submittedName>
</protein>
<feature type="transmembrane region" description="Helical" evidence="2">
    <location>
        <begin position="28"/>
        <end position="53"/>
    </location>
</feature>
<sequence>MKADYDPHYVTSCGSEISNSFRKKMLDFFVALTLLLSLSPLVIFLSILLFVFYGESPIFVQKRVGLNGAVFRIFKLRTMRSSGNANVITPIGKVLRKYRLDELPQLVNVLLGDMSLIGPRPESLELAYLYESEVRFFGLRHCVRPGITGWAQINQGHVIGVDQTERKLELDLYYITNWTFLLDIYIAYKTLGVVFAGKERVV</sequence>
<keyword evidence="2" id="KW-0812">Transmembrane</keyword>
<evidence type="ECO:0000313" key="4">
    <source>
        <dbReference type="EMBL" id="MFB9886424.1"/>
    </source>
</evidence>
<dbReference type="EMBL" id="JBHLZN010000002">
    <property type="protein sequence ID" value="MFB9886424.1"/>
    <property type="molecule type" value="Genomic_DNA"/>
</dbReference>
<dbReference type="Pfam" id="PF02397">
    <property type="entry name" value="Bac_transf"/>
    <property type="match status" value="1"/>
</dbReference>
<dbReference type="GO" id="GO:0016740">
    <property type="term" value="F:transferase activity"/>
    <property type="evidence" value="ECO:0007669"/>
    <property type="project" value="UniProtKB-KW"/>
</dbReference>
<dbReference type="PANTHER" id="PTHR30576:SF0">
    <property type="entry name" value="UNDECAPRENYL-PHOSPHATE N-ACETYLGALACTOSAMINYL 1-PHOSPHATE TRANSFERASE-RELATED"/>
    <property type="match status" value="1"/>
</dbReference>
<dbReference type="InterPro" id="IPR003362">
    <property type="entry name" value="Bact_transf"/>
</dbReference>
<accession>A0ABV5ZE81</accession>
<keyword evidence="5" id="KW-1185">Reference proteome</keyword>
<keyword evidence="2" id="KW-1133">Transmembrane helix</keyword>
<evidence type="ECO:0000313" key="5">
    <source>
        <dbReference type="Proteomes" id="UP001589628"/>
    </source>
</evidence>
<dbReference type="PANTHER" id="PTHR30576">
    <property type="entry name" value="COLANIC BIOSYNTHESIS UDP-GLUCOSE LIPID CARRIER TRANSFERASE"/>
    <property type="match status" value="1"/>
</dbReference>